<dbReference type="EMBL" id="BAAANN010000008">
    <property type="protein sequence ID" value="GAA1954108.1"/>
    <property type="molecule type" value="Genomic_DNA"/>
</dbReference>
<evidence type="ECO:0000313" key="2">
    <source>
        <dbReference type="Proteomes" id="UP001501116"/>
    </source>
</evidence>
<reference evidence="1 2" key="1">
    <citation type="journal article" date="2019" name="Int. J. Syst. Evol. Microbiol.">
        <title>The Global Catalogue of Microorganisms (GCM) 10K type strain sequencing project: providing services to taxonomists for standard genome sequencing and annotation.</title>
        <authorList>
            <consortium name="The Broad Institute Genomics Platform"/>
            <consortium name="The Broad Institute Genome Sequencing Center for Infectious Disease"/>
            <person name="Wu L."/>
            <person name="Ma J."/>
        </authorList>
    </citation>
    <scope>NUCLEOTIDE SEQUENCE [LARGE SCALE GENOMIC DNA]</scope>
    <source>
        <strain evidence="1 2">JCM 14545</strain>
    </source>
</reference>
<proteinExistence type="predicted"/>
<evidence type="ECO:0000313" key="1">
    <source>
        <dbReference type="EMBL" id="GAA1954108.1"/>
    </source>
</evidence>
<dbReference type="RefSeq" id="WP_344416865.1">
    <property type="nucleotide sequence ID" value="NZ_BAAANN010000008.1"/>
</dbReference>
<sequence length="320" mass="36893">MTETEPYVRRGPGDLVTAEDWNEVQRKIFDDIRKEAKKAADGVVRVPDADDSDHLEGKDLNALTDEITRRVLDQVRGRNGYLQLFKVLKQGEITVLEHKLGTAPLVDAYKLEYFRVVCREDDQTIDAYATFFLHHSSERKIREPASRDSVDIQPKDFPELGIPFTELLARYKVPYTDTSSLDDLETEFWKAFFRDPNDQFTDDQYGHSPWFERCCKEQQSVRQLKEKGDWDDIVFQVRPRKMVNRTDLPPAENQARALVRPANVLVQHLDNNRTAVWFEGDALVDPGANADQETVEGKARDYIGADTFDQELKVMLLLKA</sequence>
<protein>
    <submittedName>
        <fullName evidence="1">Uncharacterized protein</fullName>
    </submittedName>
</protein>
<dbReference type="Proteomes" id="UP001501116">
    <property type="component" value="Unassembled WGS sequence"/>
</dbReference>
<gene>
    <name evidence="1" type="ORF">GCM10009754_24320</name>
</gene>
<organism evidence="1 2">
    <name type="scientific">Amycolatopsis minnesotensis</name>
    <dbReference type="NCBI Taxonomy" id="337894"/>
    <lineage>
        <taxon>Bacteria</taxon>
        <taxon>Bacillati</taxon>
        <taxon>Actinomycetota</taxon>
        <taxon>Actinomycetes</taxon>
        <taxon>Pseudonocardiales</taxon>
        <taxon>Pseudonocardiaceae</taxon>
        <taxon>Amycolatopsis</taxon>
    </lineage>
</organism>
<name>A0ABN2QKY4_9PSEU</name>
<comment type="caution">
    <text evidence="1">The sequence shown here is derived from an EMBL/GenBank/DDBJ whole genome shotgun (WGS) entry which is preliminary data.</text>
</comment>
<accession>A0ABN2QKY4</accession>
<keyword evidence="2" id="KW-1185">Reference proteome</keyword>